<feature type="signal peptide" evidence="1">
    <location>
        <begin position="1"/>
        <end position="21"/>
    </location>
</feature>
<sequence length="127" mass="14438">MKVVSFILYLSFLLLGSKGNASVVETNSSKIEQFAQKHQVKLADDTHILILIEDIGVDFEEEIHSEKSIKAVDKRDFYKGKYSLVNTIYSLHPPVTISNYYIKGHDFFTKTHFGSCPIYLAHSVLII</sequence>
<name>A0ABP7UL64_9FLAO</name>
<accession>A0ABP7UL64</accession>
<comment type="caution">
    <text evidence="2">The sequence shown here is derived from an EMBL/GenBank/DDBJ whole genome shotgun (WGS) entry which is preliminary data.</text>
</comment>
<reference evidence="3" key="1">
    <citation type="journal article" date="2019" name="Int. J. Syst. Evol. Microbiol.">
        <title>The Global Catalogue of Microorganisms (GCM) 10K type strain sequencing project: providing services to taxonomists for standard genome sequencing and annotation.</title>
        <authorList>
            <consortium name="The Broad Institute Genomics Platform"/>
            <consortium name="The Broad Institute Genome Sequencing Center for Infectious Disease"/>
            <person name="Wu L."/>
            <person name="Ma J."/>
        </authorList>
    </citation>
    <scope>NUCLEOTIDE SEQUENCE [LARGE SCALE GENOMIC DNA]</scope>
    <source>
        <strain evidence="3">JCM 17068</strain>
    </source>
</reference>
<feature type="chain" id="PRO_5047477443" description="GLPGLI family protein" evidence="1">
    <location>
        <begin position="22"/>
        <end position="127"/>
    </location>
</feature>
<protein>
    <recommendedName>
        <fullName evidence="4">GLPGLI family protein</fullName>
    </recommendedName>
</protein>
<evidence type="ECO:0008006" key="4">
    <source>
        <dbReference type="Google" id="ProtNLM"/>
    </source>
</evidence>
<dbReference type="Proteomes" id="UP001500426">
    <property type="component" value="Unassembled WGS sequence"/>
</dbReference>
<gene>
    <name evidence="2" type="ORF">GCM10022388_10040</name>
</gene>
<evidence type="ECO:0000313" key="2">
    <source>
        <dbReference type="EMBL" id="GAA4046557.1"/>
    </source>
</evidence>
<keyword evidence="1" id="KW-0732">Signal</keyword>
<organism evidence="2 3">
    <name type="scientific">Flavobacterium chungnamense</name>
    <dbReference type="NCBI Taxonomy" id="706182"/>
    <lineage>
        <taxon>Bacteria</taxon>
        <taxon>Pseudomonadati</taxon>
        <taxon>Bacteroidota</taxon>
        <taxon>Flavobacteriia</taxon>
        <taxon>Flavobacteriales</taxon>
        <taxon>Flavobacteriaceae</taxon>
        <taxon>Flavobacterium</taxon>
    </lineage>
</organism>
<dbReference type="RefSeq" id="WP_345091556.1">
    <property type="nucleotide sequence ID" value="NZ_BAABCS010000009.1"/>
</dbReference>
<dbReference type="EMBL" id="BAABCS010000009">
    <property type="protein sequence ID" value="GAA4046557.1"/>
    <property type="molecule type" value="Genomic_DNA"/>
</dbReference>
<evidence type="ECO:0000256" key="1">
    <source>
        <dbReference type="SAM" id="SignalP"/>
    </source>
</evidence>
<keyword evidence="3" id="KW-1185">Reference proteome</keyword>
<proteinExistence type="predicted"/>
<evidence type="ECO:0000313" key="3">
    <source>
        <dbReference type="Proteomes" id="UP001500426"/>
    </source>
</evidence>